<protein>
    <submittedName>
        <fullName evidence="1">Uncharacterized protein</fullName>
    </submittedName>
</protein>
<evidence type="ECO:0000313" key="2">
    <source>
        <dbReference type="Proteomes" id="UP000321570"/>
    </source>
</evidence>
<name>A0A564Y6C1_HYMDI</name>
<accession>A0A564Y6C1</accession>
<proteinExistence type="predicted"/>
<feature type="non-terminal residue" evidence="1">
    <location>
        <position position="1"/>
    </location>
</feature>
<dbReference type="Proteomes" id="UP000321570">
    <property type="component" value="Unassembled WGS sequence"/>
</dbReference>
<organism evidence="1 2">
    <name type="scientific">Hymenolepis diminuta</name>
    <name type="common">Rat tapeworm</name>
    <dbReference type="NCBI Taxonomy" id="6216"/>
    <lineage>
        <taxon>Eukaryota</taxon>
        <taxon>Metazoa</taxon>
        <taxon>Spiralia</taxon>
        <taxon>Lophotrochozoa</taxon>
        <taxon>Platyhelminthes</taxon>
        <taxon>Cestoda</taxon>
        <taxon>Eucestoda</taxon>
        <taxon>Cyclophyllidea</taxon>
        <taxon>Hymenolepididae</taxon>
        <taxon>Hymenolepis</taxon>
    </lineage>
</organism>
<dbReference type="AlphaFoldDB" id="A0A564Y6C1"/>
<evidence type="ECO:0000313" key="1">
    <source>
        <dbReference type="EMBL" id="VUZ42328.1"/>
    </source>
</evidence>
<reference evidence="1 2" key="1">
    <citation type="submission" date="2019-07" db="EMBL/GenBank/DDBJ databases">
        <authorList>
            <person name="Jastrzebski P J."/>
            <person name="Paukszto L."/>
            <person name="Jastrzebski P J."/>
        </authorList>
    </citation>
    <scope>NUCLEOTIDE SEQUENCE [LARGE SCALE GENOMIC DNA]</scope>
    <source>
        <strain evidence="1 2">WMS-il1</strain>
    </source>
</reference>
<gene>
    <name evidence="1" type="ORF">WMSIL1_LOCUS2953</name>
</gene>
<sequence>ILDAISVLLVFSGTIWCSIVKAKPIVSDIVLLLVYLRLVRIPRLCCGLTSLESVKYRGTIAYLQHNETFHQHNLNSLQHKLDITEMEMQQLCQYIYTLQQPETARLDYASNSAITDSEIQSFRFNSDRRIFIGQPFHEETEEGISSAEFCEENSALQLEEEEHGNERIKKWIENCNPEVV</sequence>
<keyword evidence="2" id="KW-1185">Reference proteome</keyword>
<dbReference type="EMBL" id="CABIJS010000088">
    <property type="protein sequence ID" value="VUZ42328.1"/>
    <property type="molecule type" value="Genomic_DNA"/>
</dbReference>